<keyword evidence="4" id="KW-1185">Reference proteome</keyword>
<accession>A0A291QYN6</accession>
<dbReference type="GO" id="GO:0003677">
    <property type="term" value="F:DNA binding"/>
    <property type="evidence" value="ECO:0007669"/>
    <property type="project" value="InterPro"/>
</dbReference>
<dbReference type="InterPro" id="IPR007492">
    <property type="entry name" value="LytTR_DNA-bd_dom"/>
</dbReference>
<evidence type="ECO:0000259" key="2">
    <source>
        <dbReference type="PROSITE" id="PS50930"/>
    </source>
</evidence>
<keyword evidence="1" id="KW-1133">Transmembrane helix</keyword>
<evidence type="ECO:0000313" key="4">
    <source>
        <dbReference type="Proteomes" id="UP000220133"/>
    </source>
</evidence>
<dbReference type="PROSITE" id="PS50930">
    <property type="entry name" value="HTH_LYTTR"/>
    <property type="match status" value="1"/>
</dbReference>
<dbReference type="EMBL" id="CP023777">
    <property type="protein sequence ID" value="ATL48973.1"/>
    <property type="molecule type" value="Genomic_DNA"/>
</dbReference>
<protein>
    <recommendedName>
        <fullName evidence="2">HTH LytTR-type domain-containing protein</fullName>
    </recommendedName>
</protein>
<keyword evidence="1" id="KW-0812">Transmembrane</keyword>
<dbReference type="OrthoDB" id="9787344at2"/>
<proteinExistence type="predicted"/>
<evidence type="ECO:0000313" key="3">
    <source>
        <dbReference type="EMBL" id="ATL48973.1"/>
    </source>
</evidence>
<feature type="transmembrane region" description="Helical" evidence="1">
    <location>
        <begin position="83"/>
        <end position="106"/>
    </location>
</feature>
<sequence>MKIPIYETFFTRIIVVFGLACILTFFRSLGPLASHSPENVYLQLGLIFFILFFIIQTIYVATIQLDQRSGWNSSIFRRTFLQIFFGVVVPFILGIIMLASSLYMLEVDSSETSAKADLLLSIFVVTILANLYYGIRYFFVTRRIDKNVNLREGIEKSERSGAGEAVEKGRLDILEGRIFTALTPTRTMHIPEDEIAYFYRVGVRVYVRLFSGQDYLLAQSLDAISSQLDQKYFFRVARHLIAHRDSIRNFQPLMHGKLRLSLYPNFREDITVSKLLARQFKIWIGEIV</sequence>
<name>A0A291QYN6_9BACT</name>
<dbReference type="KEGG" id="cbae:COR50_18355"/>
<gene>
    <name evidence="3" type="ORF">COR50_18355</name>
</gene>
<feature type="transmembrane region" description="Helical" evidence="1">
    <location>
        <begin position="41"/>
        <end position="62"/>
    </location>
</feature>
<organism evidence="3 4">
    <name type="scientific">Chitinophaga caeni</name>
    <dbReference type="NCBI Taxonomy" id="2029983"/>
    <lineage>
        <taxon>Bacteria</taxon>
        <taxon>Pseudomonadati</taxon>
        <taxon>Bacteroidota</taxon>
        <taxon>Chitinophagia</taxon>
        <taxon>Chitinophagales</taxon>
        <taxon>Chitinophagaceae</taxon>
        <taxon>Chitinophaga</taxon>
    </lineage>
</organism>
<dbReference type="Pfam" id="PF04397">
    <property type="entry name" value="LytTR"/>
    <property type="match status" value="1"/>
</dbReference>
<feature type="transmembrane region" description="Helical" evidence="1">
    <location>
        <begin position="118"/>
        <end position="139"/>
    </location>
</feature>
<feature type="domain" description="HTH LytTR-type" evidence="2">
    <location>
        <begin position="193"/>
        <end position="286"/>
    </location>
</feature>
<keyword evidence="1" id="KW-0472">Membrane</keyword>
<dbReference type="AlphaFoldDB" id="A0A291QYN6"/>
<evidence type="ECO:0000256" key="1">
    <source>
        <dbReference type="SAM" id="Phobius"/>
    </source>
</evidence>
<dbReference type="RefSeq" id="WP_098195341.1">
    <property type="nucleotide sequence ID" value="NZ_CP023777.1"/>
</dbReference>
<dbReference type="SMART" id="SM00850">
    <property type="entry name" value="LytTR"/>
    <property type="match status" value="1"/>
</dbReference>
<reference evidence="3 4" key="1">
    <citation type="submission" date="2017-10" db="EMBL/GenBank/DDBJ databases">
        <title>Paenichitinophaga pekingensis gen. nov., sp. nov., isolated from activated sludge.</title>
        <authorList>
            <person name="Jin D."/>
            <person name="Kong X."/>
            <person name="Deng Y."/>
            <person name="Bai Z."/>
        </authorList>
    </citation>
    <scope>NUCLEOTIDE SEQUENCE [LARGE SCALE GENOMIC DNA]</scope>
    <source>
        <strain evidence="3 4">13</strain>
    </source>
</reference>
<dbReference type="Gene3D" id="2.40.50.1020">
    <property type="entry name" value="LytTr DNA-binding domain"/>
    <property type="match status" value="1"/>
</dbReference>
<feature type="transmembrane region" description="Helical" evidence="1">
    <location>
        <begin position="9"/>
        <end position="29"/>
    </location>
</feature>
<dbReference type="Proteomes" id="UP000220133">
    <property type="component" value="Chromosome"/>
</dbReference>